<feature type="transmembrane region" description="Helical" evidence="5">
    <location>
        <begin position="302"/>
        <end position="324"/>
    </location>
</feature>
<dbReference type="HOGENOM" id="CLU_033465_6_1_1"/>
<sequence>MAKSISSLDAEMVGIYKQAANMRVVSFLPKNNLLRVRFPQFLACQIQSLEAMRDEYSSCTQVSPSCPVSATTYGYYPNLGANAFFLALFTLLFILHIPLTIHYRLWTYSFAVASSCFLELLGYAGRLMMHSNPWSENGFRIQIICLVFGPSFLAAGIYLTLKHLILHFGAEFSRLKPRLYTWVFIGCDVFSIITQSGGGGVAVAGKSKPHLATIGNDIIVAGISFQVVTMGVCGLFAIDYAFRLWKSKKASGFAFRVRLSRPHVFCITSALAYVFVLIRCIYRVPEMAGGWGNKLMRRETEFLVLDGLMIAFASILLTVSHPGFMFPGIMGSEKESHRLVSLHSAHQEEENESAYWRRRQREKNSLL</sequence>
<evidence type="ECO:0000313" key="7">
    <source>
        <dbReference type="Proteomes" id="UP000053259"/>
    </source>
</evidence>
<dbReference type="RefSeq" id="XP_016211409.1">
    <property type="nucleotide sequence ID" value="XM_016360732.1"/>
</dbReference>
<evidence type="ECO:0000256" key="5">
    <source>
        <dbReference type="SAM" id="Phobius"/>
    </source>
</evidence>
<comment type="subcellular location">
    <subcellularLocation>
        <location evidence="1">Membrane</location>
        <topology evidence="1">Multi-pass membrane protein</topology>
    </subcellularLocation>
</comment>
<dbReference type="GO" id="GO:0000324">
    <property type="term" value="C:fungal-type vacuole"/>
    <property type="evidence" value="ECO:0007669"/>
    <property type="project" value="TreeGrafter"/>
</dbReference>
<dbReference type="Proteomes" id="UP000053259">
    <property type="component" value="Unassembled WGS sequence"/>
</dbReference>
<proteinExistence type="predicted"/>
<dbReference type="InParanoid" id="A0A0D2A4Z2"/>
<keyword evidence="2 5" id="KW-0812">Transmembrane</keyword>
<organism evidence="6 7">
    <name type="scientific">Verruconis gallopava</name>
    <dbReference type="NCBI Taxonomy" id="253628"/>
    <lineage>
        <taxon>Eukaryota</taxon>
        <taxon>Fungi</taxon>
        <taxon>Dikarya</taxon>
        <taxon>Ascomycota</taxon>
        <taxon>Pezizomycotina</taxon>
        <taxon>Dothideomycetes</taxon>
        <taxon>Pleosporomycetidae</taxon>
        <taxon>Venturiales</taxon>
        <taxon>Sympoventuriaceae</taxon>
        <taxon>Verruconis</taxon>
    </lineage>
</organism>
<feature type="transmembrane region" description="Helical" evidence="5">
    <location>
        <begin position="79"/>
        <end position="98"/>
    </location>
</feature>
<dbReference type="InterPro" id="IPR007568">
    <property type="entry name" value="RTA1"/>
</dbReference>
<accession>A0A0D2A4Z2</accession>
<evidence type="ECO:0000256" key="3">
    <source>
        <dbReference type="ARBA" id="ARBA00022989"/>
    </source>
</evidence>
<evidence type="ECO:0000313" key="6">
    <source>
        <dbReference type="EMBL" id="KIW01540.1"/>
    </source>
</evidence>
<gene>
    <name evidence="6" type="ORF">PV09_07018</name>
</gene>
<keyword evidence="7" id="KW-1185">Reference proteome</keyword>
<feature type="transmembrane region" description="Helical" evidence="5">
    <location>
        <begin position="263"/>
        <end position="282"/>
    </location>
</feature>
<feature type="transmembrane region" description="Helical" evidence="5">
    <location>
        <begin position="139"/>
        <end position="159"/>
    </location>
</feature>
<dbReference type="VEuPathDB" id="FungiDB:PV09_07018"/>
<feature type="transmembrane region" description="Helical" evidence="5">
    <location>
        <begin position="179"/>
        <end position="198"/>
    </location>
</feature>
<dbReference type="EMBL" id="KN847554">
    <property type="protein sequence ID" value="KIW01540.1"/>
    <property type="molecule type" value="Genomic_DNA"/>
</dbReference>
<dbReference type="PANTHER" id="PTHR31465:SF8">
    <property type="entry name" value="DOMAIN PROTEIN, PUTATIVE (AFU_ORTHOLOGUE AFUA_6G14140)-RELATED"/>
    <property type="match status" value="1"/>
</dbReference>
<keyword evidence="3 5" id="KW-1133">Transmembrane helix</keyword>
<dbReference type="STRING" id="253628.A0A0D2A4Z2"/>
<feature type="transmembrane region" description="Helical" evidence="5">
    <location>
        <begin position="105"/>
        <end position="124"/>
    </location>
</feature>
<dbReference type="GO" id="GO:0005886">
    <property type="term" value="C:plasma membrane"/>
    <property type="evidence" value="ECO:0007669"/>
    <property type="project" value="TreeGrafter"/>
</dbReference>
<protein>
    <recommendedName>
        <fullName evidence="8">RTA1 domain-containing protein</fullName>
    </recommendedName>
</protein>
<dbReference type="OrthoDB" id="4521223at2759"/>
<dbReference type="PANTHER" id="PTHR31465">
    <property type="entry name" value="PROTEIN RTA1-RELATED"/>
    <property type="match status" value="1"/>
</dbReference>
<dbReference type="GeneID" id="27314991"/>
<keyword evidence="4 5" id="KW-0472">Membrane</keyword>
<reference evidence="6 7" key="1">
    <citation type="submission" date="2015-01" db="EMBL/GenBank/DDBJ databases">
        <title>The Genome Sequence of Ochroconis gallopava CBS43764.</title>
        <authorList>
            <consortium name="The Broad Institute Genomics Platform"/>
            <person name="Cuomo C."/>
            <person name="de Hoog S."/>
            <person name="Gorbushina A."/>
            <person name="Stielow B."/>
            <person name="Teixiera M."/>
            <person name="Abouelleil A."/>
            <person name="Chapman S.B."/>
            <person name="Priest M."/>
            <person name="Young S.K."/>
            <person name="Wortman J."/>
            <person name="Nusbaum C."/>
            <person name="Birren B."/>
        </authorList>
    </citation>
    <scope>NUCLEOTIDE SEQUENCE [LARGE SCALE GENOMIC DNA]</scope>
    <source>
        <strain evidence="6 7">CBS 43764</strain>
    </source>
</reference>
<name>A0A0D2A4Z2_9PEZI</name>
<evidence type="ECO:0000256" key="1">
    <source>
        <dbReference type="ARBA" id="ARBA00004141"/>
    </source>
</evidence>
<dbReference type="Pfam" id="PF04479">
    <property type="entry name" value="RTA1"/>
    <property type="match status" value="1"/>
</dbReference>
<evidence type="ECO:0000256" key="2">
    <source>
        <dbReference type="ARBA" id="ARBA00022692"/>
    </source>
</evidence>
<evidence type="ECO:0000256" key="4">
    <source>
        <dbReference type="ARBA" id="ARBA00023136"/>
    </source>
</evidence>
<evidence type="ECO:0008006" key="8">
    <source>
        <dbReference type="Google" id="ProtNLM"/>
    </source>
</evidence>
<dbReference type="AlphaFoldDB" id="A0A0D2A4Z2"/>
<feature type="transmembrane region" description="Helical" evidence="5">
    <location>
        <begin position="218"/>
        <end position="242"/>
    </location>
</feature>